<dbReference type="InterPro" id="IPR051210">
    <property type="entry name" value="Ub_ligase/GEF_domain"/>
</dbReference>
<reference evidence="5 6" key="1">
    <citation type="journal article" date="2007" name="Nature">
        <title>Evolution of genes and genomes on the Drosophila phylogeny.</title>
        <authorList>
            <consortium name="Drosophila 12 Genomes Consortium"/>
            <person name="Clark A.G."/>
            <person name="Eisen M.B."/>
            <person name="Smith D.R."/>
            <person name="Bergman C.M."/>
            <person name="Oliver B."/>
            <person name="Markow T.A."/>
            <person name="Kaufman T.C."/>
            <person name="Kellis M."/>
            <person name="Gelbart W."/>
            <person name="Iyer V.N."/>
            <person name="Pollard D.A."/>
            <person name="Sackton T.B."/>
            <person name="Larracuente A.M."/>
            <person name="Singh N.D."/>
            <person name="Abad J.P."/>
            <person name="Abt D.N."/>
            <person name="Adryan B."/>
            <person name="Aguade M."/>
            <person name="Akashi H."/>
            <person name="Anderson W.W."/>
            <person name="Aquadro C.F."/>
            <person name="Ardell D.H."/>
            <person name="Arguello R."/>
            <person name="Artieri C.G."/>
            <person name="Barbash D.A."/>
            <person name="Barker D."/>
            <person name="Barsanti P."/>
            <person name="Batterham P."/>
            <person name="Batzoglou S."/>
            <person name="Begun D."/>
            <person name="Bhutkar A."/>
            <person name="Blanco E."/>
            <person name="Bosak S.A."/>
            <person name="Bradley R.K."/>
            <person name="Brand A.D."/>
            <person name="Brent M.R."/>
            <person name="Brooks A.N."/>
            <person name="Brown R.H."/>
            <person name="Butlin R.K."/>
            <person name="Caggese C."/>
            <person name="Calvi B.R."/>
            <person name="Bernardo de Carvalho A."/>
            <person name="Caspi A."/>
            <person name="Castrezana S."/>
            <person name="Celniker S.E."/>
            <person name="Chang J.L."/>
            <person name="Chapple C."/>
            <person name="Chatterji S."/>
            <person name="Chinwalla A."/>
            <person name="Civetta A."/>
            <person name="Clifton S.W."/>
            <person name="Comeron J.M."/>
            <person name="Costello J.C."/>
            <person name="Coyne J.A."/>
            <person name="Daub J."/>
            <person name="David R.G."/>
            <person name="Delcher A.L."/>
            <person name="Delehaunty K."/>
            <person name="Do C.B."/>
            <person name="Ebling H."/>
            <person name="Edwards K."/>
            <person name="Eickbush T."/>
            <person name="Evans J.D."/>
            <person name="Filipski A."/>
            <person name="Findeiss S."/>
            <person name="Freyhult E."/>
            <person name="Fulton L."/>
            <person name="Fulton R."/>
            <person name="Garcia A.C."/>
            <person name="Gardiner A."/>
            <person name="Garfield D.A."/>
            <person name="Garvin B.E."/>
            <person name="Gibson G."/>
            <person name="Gilbert D."/>
            <person name="Gnerre S."/>
            <person name="Godfrey J."/>
            <person name="Good R."/>
            <person name="Gotea V."/>
            <person name="Gravely B."/>
            <person name="Greenberg A.J."/>
            <person name="Griffiths-Jones S."/>
            <person name="Gross S."/>
            <person name="Guigo R."/>
            <person name="Gustafson E.A."/>
            <person name="Haerty W."/>
            <person name="Hahn M.W."/>
            <person name="Halligan D.L."/>
            <person name="Halpern A.L."/>
            <person name="Halter G.M."/>
            <person name="Han M.V."/>
            <person name="Heger A."/>
            <person name="Hillier L."/>
            <person name="Hinrichs A.S."/>
            <person name="Holmes I."/>
            <person name="Hoskins R.A."/>
            <person name="Hubisz M.J."/>
            <person name="Hultmark D."/>
            <person name="Huntley M.A."/>
            <person name="Jaffe D.B."/>
            <person name="Jagadeeshan S."/>
            <person name="Jeck W.R."/>
            <person name="Johnson J."/>
            <person name="Jones C.D."/>
            <person name="Jordan W.C."/>
            <person name="Karpen G.H."/>
            <person name="Kataoka E."/>
            <person name="Keightley P.D."/>
            <person name="Kheradpour P."/>
            <person name="Kirkness E.F."/>
            <person name="Koerich L.B."/>
            <person name="Kristiansen K."/>
            <person name="Kudrna D."/>
            <person name="Kulathinal R.J."/>
            <person name="Kumar S."/>
            <person name="Kwok R."/>
            <person name="Lander E."/>
            <person name="Langley C.H."/>
            <person name="Lapoint R."/>
            <person name="Lazzaro B.P."/>
            <person name="Lee S.J."/>
            <person name="Levesque L."/>
            <person name="Li R."/>
            <person name="Lin C.F."/>
            <person name="Lin M.F."/>
            <person name="Lindblad-Toh K."/>
            <person name="Llopart A."/>
            <person name="Long M."/>
            <person name="Low L."/>
            <person name="Lozovsky E."/>
            <person name="Lu J."/>
            <person name="Luo M."/>
            <person name="Machado C.A."/>
            <person name="Makalowski W."/>
            <person name="Marzo M."/>
            <person name="Matsuda M."/>
            <person name="Matzkin L."/>
            <person name="McAllister B."/>
            <person name="McBride C.S."/>
            <person name="McKernan B."/>
            <person name="McKernan K."/>
            <person name="Mendez-Lago M."/>
            <person name="Minx P."/>
            <person name="Mollenhauer M.U."/>
            <person name="Montooth K."/>
            <person name="Mount S.M."/>
            <person name="Mu X."/>
            <person name="Myers E."/>
            <person name="Negre B."/>
            <person name="Newfeld S."/>
            <person name="Nielsen R."/>
            <person name="Noor M.A."/>
            <person name="O'Grady P."/>
            <person name="Pachter L."/>
            <person name="Papaceit M."/>
            <person name="Parisi M.J."/>
            <person name="Parisi M."/>
            <person name="Parts L."/>
            <person name="Pedersen J.S."/>
            <person name="Pesole G."/>
            <person name="Phillippy A.M."/>
            <person name="Ponting C.P."/>
            <person name="Pop M."/>
            <person name="Porcelli D."/>
            <person name="Powell J.R."/>
            <person name="Prohaska S."/>
            <person name="Pruitt K."/>
            <person name="Puig M."/>
            <person name="Quesneville H."/>
            <person name="Ram K.R."/>
            <person name="Rand D."/>
            <person name="Rasmussen M.D."/>
            <person name="Reed L.K."/>
            <person name="Reenan R."/>
            <person name="Reily A."/>
            <person name="Remington K.A."/>
            <person name="Rieger T.T."/>
            <person name="Ritchie M.G."/>
            <person name="Robin C."/>
            <person name="Rogers Y.H."/>
            <person name="Rohde C."/>
            <person name="Rozas J."/>
            <person name="Rubenfield M.J."/>
            <person name="Ruiz A."/>
            <person name="Russo S."/>
            <person name="Salzberg S.L."/>
            <person name="Sanchez-Gracia A."/>
            <person name="Saranga D.J."/>
            <person name="Sato H."/>
            <person name="Schaeffer S.W."/>
            <person name="Schatz M.C."/>
            <person name="Schlenke T."/>
            <person name="Schwartz R."/>
            <person name="Segarra C."/>
            <person name="Singh R.S."/>
            <person name="Sirot L."/>
            <person name="Sirota M."/>
            <person name="Sisneros N.B."/>
            <person name="Smith C.D."/>
            <person name="Smith T.F."/>
            <person name="Spieth J."/>
            <person name="Stage D.E."/>
            <person name="Stark A."/>
            <person name="Stephan W."/>
            <person name="Strausberg R.L."/>
            <person name="Strempel S."/>
            <person name="Sturgill D."/>
            <person name="Sutton G."/>
            <person name="Sutton G.G."/>
            <person name="Tao W."/>
            <person name="Teichmann S."/>
            <person name="Tobari Y.N."/>
            <person name="Tomimura Y."/>
            <person name="Tsolas J.M."/>
            <person name="Valente V.L."/>
            <person name="Venter E."/>
            <person name="Venter J.C."/>
            <person name="Vicario S."/>
            <person name="Vieira F.G."/>
            <person name="Vilella A.J."/>
            <person name="Villasante A."/>
            <person name="Walenz B."/>
            <person name="Wang J."/>
            <person name="Wasserman M."/>
            <person name="Watts T."/>
            <person name="Wilson D."/>
            <person name="Wilson R.K."/>
            <person name="Wing R.A."/>
            <person name="Wolfner M.F."/>
            <person name="Wong A."/>
            <person name="Wong G.K."/>
            <person name="Wu C.I."/>
            <person name="Wu G."/>
            <person name="Yamamoto D."/>
            <person name="Yang H.P."/>
            <person name="Yang S.P."/>
            <person name="Yorke J.A."/>
            <person name="Yoshida K."/>
            <person name="Zdobnov E."/>
            <person name="Zhang P."/>
            <person name="Zhang Y."/>
            <person name="Zimin A.V."/>
            <person name="Baldwin J."/>
            <person name="Abdouelleil A."/>
            <person name="Abdulkadir J."/>
            <person name="Abebe A."/>
            <person name="Abera B."/>
            <person name="Abreu J."/>
            <person name="Acer S.C."/>
            <person name="Aftuck L."/>
            <person name="Alexander A."/>
            <person name="An P."/>
            <person name="Anderson E."/>
            <person name="Anderson S."/>
            <person name="Arachi H."/>
            <person name="Azer M."/>
            <person name="Bachantsang P."/>
            <person name="Barry A."/>
            <person name="Bayul T."/>
            <person name="Berlin A."/>
            <person name="Bessette D."/>
            <person name="Bloom T."/>
            <person name="Blye J."/>
            <person name="Boguslavskiy L."/>
            <person name="Bonnet C."/>
            <person name="Boukhgalter B."/>
            <person name="Bourzgui I."/>
            <person name="Brown A."/>
            <person name="Cahill P."/>
            <person name="Channer S."/>
            <person name="Cheshatsang Y."/>
            <person name="Chuda L."/>
            <person name="Citroen M."/>
            <person name="Collymore A."/>
            <person name="Cooke P."/>
            <person name="Costello M."/>
            <person name="D'Aco K."/>
            <person name="Daza R."/>
            <person name="De Haan G."/>
            <person name="DeGray S."/>
            <person name="DeMaso C."/>
            <person name="Dhargay N."/>
            <person name="Dooley K."/>
            <person name="Dooley E."/>
            <person name="Doricent M."/>
            <person name="Dorje P."/>
            <person name="Dorjee K."/>
            <person name="Dupes A."/>
            <person name="Elong R."/>
            <person name="Falk J."/>
            <person name="Farina A."/>
            <person name="Faro S."/>
            <person name="Ferguson D."/>
            <person name="Fisher S."/>
            <person name="Foley C.D."/>
            <person name="Franke A."/>
            <person name="Friedrich D."/>
            <person name="Gadbois L."/>
            <person name="Gearin G."/>
            <person name="Gearin C.R."/>
            <person name="Giannoukos G."/>
            <person name="Goode T."/>
            <person name="Graham J."/>
            <person name="Grandbois E."/>
            <person name="Grewal S."/>
            <person name="Gyaltsen K."/>
            <person name="Hafez N."/>
            <person name="Hagos B."/>
            <person name="Hall J."/>
            <person name="Henson C."/>
            <person name="Hollinger A."/>
            <person name="Honan T."/>
            <person name="Huard M.D."/>
            <person name="Hughes L."/>
            <person name="Hurhula B."/>
            <person name="Husby M.E."/>
            <person name="Kamat A."/>
            <person name="Kanga B."/>
            <person name="Kashin S."/>
            <person name="Khazanovich D."/>
            <person name="Kisner P."/>
            <person name="Lance K."/>
            <person name="Lara M."/>
            <person name="Lee W."/>
            <person name="Lennon N."/>
            <person name="Letendre F."/>
            <person name="LeVine R."/>
            <person name="Lipovsky A."/>
            <person name="Liu X."/>
            <person name="Liu J."/>
            <person name="Liu S."/>
            <person name="Lokyitsang T."/>
            <person name="Lokyitsang Y."/>
            <person name="Lubonja R."/>
            <person name="Lui A."/>
            <person name="MacDonald P."/>
            <person name="Magnisalis V."/>
            <person name="Maru K."/>
            <person name="Matthews C."/>
            <person name="McCusker W."/>
            <person name="McDonough S."/>
            <person name="Mehta T."/>
            <person name="Meldrim J."/>
            <person name="Meneus L."/>
            <person name="Mihai O."/>
            <person name="Mihalev A."/>
            <person name="Mihova T."/>
            <person name="Mittelman R."/>
            <person name="Mlenga V."/>
            <person name="Montmayeur A."/>
            <person name="Mulrain L."/>
            <person name="Navidi A."/>
            <person name="Naylor J."/>
            <person name="Negash T."/>
            <person name="Nguyen T."/>
            <person name="Nguyen N."/>
            <person name="Nicol R."/>
            <person name="Norbu C."/>
            <person name="Norbu N."/>
            <person name="Novod N."/>
            <person name="O'Neill B."/>
            <person name="Osman S."/>
            <person name="Markiewicz E."/>
            <person name="Oyono O.L."/>
            <person name="Patti C."/>
            <person name="Phunkhang P."/>
            <person name="Pierre F."/>
            <person name="Priest M."/>
            <person name="Raghuraman S."/>
            <person name="Rege F."/>
            <person name="Reyes R."/>
            <person name="Rise C."/>
            <person name="Rogov P."/>
            <person name="Ross K."/>
            <person name="Ryan E."/>
            <person name="Settipalli S."/>
            <person name="Shea T."/>
            <person name="Sherpa N."/>
            <person name="Shi L."/>
            <person name="Shih D."/>
            <person name="Sparrow T."/>
            <person name="Spaulding J."/>
            <person name="Stalker J."/>
            <person name="Stange-Thomann N."/>
            <person name="Stavropoulos S."/>
            <person name="Stone C."/>
            <person name="Strader C."/>
            <person name="Tesfaye S."/>
            <person name="Thomson T."/>
            <person name="Thoulutsang Y."/>
            <person name="Thoulutsang D."/>
            <person name="Topham K."/>
            <person name="Topping I."/>
            <person name="Tsamla T."/>
            <person name="Vassiliev H."/>
            <person name="Vo A."/>
            <person name="Wangchuk T."/>
            <person name="Wangdi T."/>
            <person name="Weiand M."/>
            <person name="Wilkinson J."/>
            <person name="Wilson A."/>
            <person name="Yadav S."/>
            <person name="Young G."/>
            <person name="Yu Q."/>
            <person name="Zembek L."/>
            <person name="Zhong D."/>
            <person name="Zimmer A."/>
            <person name="Zwirko Z."/>
            <person name="Jaffe D.B."/>
            <person name="Alvarez P."/>
            <person name="Brockman W."/>
            <person name="Butler J."/>
            <person name="Chin C."/>
            <person name="Gnerre S."/>
            <person name="Grabherr M."/>
            <person name="Kleber M."/>
            <person name="Mauceli E."/>
            <person name="MacCallum I."/>
        </authorList>
    </citation>
    <scope>NUCLEOTIDE SEQUENCE [LARGE SCALE GENOMIC DNA]</scope>
    <source>
        <strain evidence="6">MSH-3 / Tucson 14011-0111.49</strain>
    </source>
</reference>
<dbReference type="AlphaFoldDB" id="B4H2G7"/>
<dbReference type="Pfam" id="PF00415">
    <property type="entry name" value="RCC1"/>
    <property type="match status" value="1"/>
</dbReference>
<dbReference type="PROSITE" id="PS50012">
    <property type="entry name" value="RCC1_3"/>
    <property type="match status" value="4"/>
</dbReference>
<dbReference type="PhylomeDB" id="B4H2G7"/>
<dbReference type="EMBL" id="CH479204">
    <property type="protein sequence ID" value="EDW30534.1"/>
    <property type="molecule type" value="Genomic_DNA"/>
</dbReference>
<feature type="domain" description="RCC1-like" evidence="4">
    <location>
        <begin position="97"/>
        <end position="363"/>
    </location>
</feature>
<evidence type="ECO:0000256" key="3">
    <source>
        <dbReference type="SAM" id="MobiDB-lite"/>
    </source>
</evidence>
<feature type="compositionally biased region" description="Low complexity" evidence="3">
    <location>
        <begin position="713"/>
        <end position="725"/>
    </location>
</feature>
<proteinExistence type="predicted"/>
<feature type="repeat" description="RCC1" evidence="2">
    <location>
        <begin position="264"/>
        <end position="317"/>
    </location>
</feature>
<feature type="repeat" description="RCC1" evidence="2">
    <location>
        <begin position="318"/>
        <end position="367"/>
    </location>
</feature>
<feature type="repeat" description="RCC1" evidence="2">
    <location>
        <begin position="213"/>
        <end position="263"/>
    </location>
</feature>
<organism evidence="6">
    <name type="scientific">Drosophila persimilis</name>
    <name type="common">Fruit fly</name>
    <dbReference type="NCBI Taxonomy" id="7234"/>
    <lineage>
        <taxon>Eukaryota</taxon>
        <taxon>Metazoa</taxon>
        <taxon>Ecdysozoa</taxon>
        <taxon>Arthropoda</taxon>
        <taxon>Hexapoda</taxon>
        <taxon>Insecta</taxon>
        <taxon>Pterygota</taxon>
        <taxon>Neoptera</taxon>
        <taxon>Endopterygota</taxon>
        <taxon>Diptera</taxon>
        <taxon>Brachycera</taxon>
        <taxon>Muscomorpha</taxon>
        <taxon>Ephydroidea</taxon>
        <taxon>Drosophilidae</taxon>
        <taxon>Drosophila</taxon>
        <taxon>Sophophora</taxon>
    </lineage>
</organism>
<dbReference type="SUPFAM" id="SSF50985">
    <property type="entry name" value="RCC1/BLIP-II"/>
    <property type="match status" value="1"/>
</dbReference>
<accession>B4H2G7</accession>
<dbReference type="FunFam" id="2.130.10.30:FF:000006">
    <property type="entry name" value="E3 ubiquitin-protein ligase HERC2 isoform X1"/>
    <property type="match status" value="1"/>
</dbReference>
<feature type="repeat" description="RCC1" evidence="2">
    <location>
        <begin position="368"/>
        <end position="421"/>
    </location>
</feature>
<dbReference type="Gene3D" id="2.130.10.30">
    <property type="entry name" value="Regulator of chromosome condensation 1/beta-lactamase-inhibitor protein II"/>
    <property type="match status" value="1"/>
</dbReference>
<keyword evidence="6" id="KW-1185">Reference proteome</keyword>
<dbReference type="Proteomes" id="UP000008744">
    <property type="component" value="Unassembled WGS sequence"/>
</dbReference>
<dbReference type="SMR" id="B4H2G7"/>
<dbReference type="eggNOG" id="KOG1426">
    <property type="taxonomic scope" value="Eukaryota"/>
</dbReference>
<evidence type="ECO:0000313" key="5">
    <source>
        <dbReference type="EMBL" id="EDW30534.1"/>
    </source>
</evidence>
<protein>
    <submittedName>
        <fullName evidence="5">GL26838</fullName>
    </submittedName>
</protein>
<dbReference type="HOGENOM" id="CLU_342329_0_0_1"/>
<dbReference type="PANTHER" id="PTHR22870:SF466">
    <property type="entry name" value="ANKYRIN REPEAT-CONTAINING PROTEIN"/>
    <property type="match status" value="1"/>
</dbReference>
<name>B4H2G7_DROPE</name>
<dbReference type="InterPro" id="IPR000408">
    <property type="entry name" value="Reg_chr_condens"/>
</dbReference>
<keyword evidence="1" id="KW-0677">Repeat</keyword>
<evidence type="ECO:0000313" key="6">
    <source>
        <dbReference type="Proteomes" id="UP000008744"/>
    </source>
</evidence>
<dbReference type="OrthoDB" id="239701at2759"/>
<dbReference type="InterPro" id="IPR009091">
    <property type="entry name" value="RCC1/BLIP-II"/>
</dbReference>
<evidence type="ECO:0000256" key="2">
    <source>
        <dbReference type="PROSITE-ProRule" id="PRU00235"/>
    </source>
</evidence>
<evidence type="ECO:0000259" key="4">
    <source>
        <dbReference type="Pfam" id="PF25390"/>
    </source>
</evidence>
<dbReference type="PANTHER" id="PTHR22870">
    <property type="entry name" value="REGULATOR OF CHROMOSOME CONDENSATION"/>
    <property type="match status" value="1"/>
</dbReference>
<gene>
    <name evidence="5" type="primary">Dper\GL26838</name>
    <name evidence="5" type="ORF">Dper_GL26838</name>
</gene>
<dbReference type="Pfam" id="PF25390">
    <property type="entry name" value="WD40_RLD"/>
    <property type="match status" value="1"/>
</dbReference>
<feature type="region of interest" description="Disordered" evidence="3">
    <location>
        <begin position="685"/>
        <end position="726"/>
    </location>
</feature>
<sequence length="828" mass="89240">MPRKTGAPLLRILQRYQRIGHTAKAGGVPNGSESLSLPVVSATETFLRFLMLPKSSAAIVDLRRAAVVIISHLDRLVQPLMPRCLVRGHYPIHSSASASASSSCSSSSPQQRVYALGWPSLSKEQHGFNAEPALSWSSDPSSLPLLNCKFQVQQIVCSESIVLILSGEGKLYNWRMFKPETEPQLLEEIAHETIVSIASHCEGRHFMAIDINRNAYSWGNGEDHRLGHGDTHARAVPTKINSLDRCVKAVFCGCSYSAAITCSGNLYTWGRGTYARLGHGNSDDQPLPTVVMALTEHEIIDVALGSGDAHSLCLTSEGHVYAWGDADYGKLGNGNLNGSMSPVLVESLPKVQRVFAGAQFSMALTTDGQLYSWGKASCLGHQLVERSAQWCSIPRLISGLQHKRIVDVAVGVAHCLALSSCGEVFGWGRNDSQQICPSSVSSEPLLRVPILVALPTLPASGVACTASQSLIWTQSSRQGVPLRCPFVIDPGEPTFRLLDQLLSMCSSQDNRQTPNQESECIAVACLNLVRLQLLALIINGVEPRQVGLASGGRLLGSLKSRILSLAGGSQVLRTIQVAAQQALQDGWSVLLPTAAERAQTLTSLLPSEPGQASSSGHRFMTDLLVSSLMAEGGLESALQHAIRLESSSCAAECVDGVNLPLMQLITRLLGNNAALTQTRFTPTLGKQQQRLLHQQQQQQEKEEDQEHRHHSQEPSTSPSLSLPMPRRIPRGAEALLDQYLHTLIPACVATLQQAHELALQCRDPGDHLPSSSQQARHLTRILQADISDALLHELLVGLVLLKAGPTPVSGQPALVAALPCPCCASWTD</sequence>
<dbReference type="PRINTS" id="PR00633">
    <property type="entry name" value="RCCNDNSATION"/>
</dbReference>
<feature type="compositionally biased region" description="Low complexity" evidence="3">
    <location>
        <begin position="686"/>
        <end position="698"/>
    </location>
</feature>
<dbReference type="InterPro" id="IPR058923">
    <property type="entry name" value="RCC1-like_dom"/>
</dbReference>
<evidence type="ECO:0000256" key="1">
    <source>
        <dbReference type="ARBA" id="ARBA00022737"/>
    </source>
</evidence>
<dbReference type="STRING" id="7234.B4H2G7"/>